<reference evidence="9 11" key="2">
    <citation type="submission" date="2019-11" db="EMBL/GenBank/DDBJ databases">
        <title>Green- and brown-colored morphotypes of Chlorobia in the stratified aquatic ecosystems of Kandalaksha Gulf (White Sea): A model for study of the accessory genome evolution.</title>
        <authorList>
            <person name="Grouzdev D.S."/>
        </authorList>
    </citation>
    <scope>NUCLEOTIDE SEQUENCE [LARGE SCALE GENOMIC DNA]</scope>
    <source>
        <strain evidence="9 11">ZM</strain>
    </source>
</reference>
<dbReference type="InterPro" id="IPR042094">
    <property type="entry name" value="T2SS_GspF_sf"/>
</dbReference>
<evidence type="ECO:0000256" key="6">
    <source>
        <dbReference type="SAM" id="Phobius"/>
    </source>
</evidence>
<evidence type="ECO:0000313" key="8">
    <source>
        <dbReference type="EMBL" id="KAA6232210.1"/>
    </source>
</evidence>
<keyword evidence="5 6" id="KW-0472">Membrane</keyword>
<keyword evidence="11" id="KW-1185">Reference proteome</keyword>
<evidence type="ECO:0000256" key="4">
    <source>
        <dbReference type="ARBA" id="ARBA00022989"/>
    </source>
</evidence>
<dbReference type="Proteomes" id="UP000327458">
    <property type="component" value="Unassembled WGS sequence"/>
</dbReference>
<feature type="transmembrane region" description="Helical" evidence="6">
    <location>
        <begin position="263"/>
        <end position="282"/>
    </location>
</feature>
<dbReference type="AlphaFoldDB" id="A0A5M8IB38"/>
<dbReference type="Pfam" id="PF00482">
    <property type="entry name" value="T2SSF"/>
    <property type="match status" value="1"/>
</dbReference>
<feature type="transmembrane region" description="Helical" evidence="6">
    <location>
        <begin position="96"/>
        <end position="113"/>
    </location>
</feature>
<feature type="transmembrane region" description="Helical" evidence="6">
    <location>
        <begin position="6"/>
        <end position="29"/>
    </location>
</feature>
<dbReference type="PANTHER" id="PTHR35007">
    <property type="entry name" value="INTEGRAL MEMBRANE PROTEIN-RELATED"/>
    <property type="match status" value="1"/>
</dbReference>
<dbReference type="Proteomes" id="UP000489351">
    <property type="component" value="Unassembled WGS sequence"/>
</dbReference>
<comment type="subcellular location">
    <subcellularLocation>
        <location evidence="1">Cell membrane</location>
        <topology evidence="1">Multi-pass membrane protein</topology>
    </subcellularLocation>
</comment>
<evidence type="ECO:0000313" key="11">
    <source>
        <dbReference type="Proteomes" id="UP000489351"/>
    </source>
</evidence>
<dbReference type="EMBL" id="VMRG01000001">
    <property type="protein sequence ID" value="KAA6232210.1"/>
    <property type="molecule type" value="Genomic_DNA"/>
</dbReference>
<name>A0A5M8IB38_CHLPH</name>
<dbReference type="EMBL" id="WUBZ01000045">
    <property type="protein sequence ID" value="MWV55110.1"/>
    <property type="molecule type" value="Genomic_DNA"/>
</dbReference>
<evidence type="ECO:0000256" key="3">
    <source>
        <dbReference type="ARBA" id="ARBA00022692"/>
    </source>
</evidence>
<gene>
    <name evidence="8" type="ORF">FP507_03185</name>
    <name evidence="9" type="ORF">GJ685_08590</name>
</gene>
<keyword evidence="2" id="KW-1003">Cell membrane</keyword>
<dbReference type="Gene3D" id="1.20.81.30">
    <property type="entry name" value="Type II secretion system (T2SS), domain F"/>
    <property type="match status" value="1"/>
</dbReference>
<dbReference type="RefSeq" id="WP_151419212.1">
    <property type="nucleotide sequence ID" value="NZ_VMRG01000001.1"/>
</dbReference>
<feature type="transmembrane region" description="Helical" evidence="6">
    <location>
        <begin position="294"/>
        <end position="314"/>
    </location>
</feature>
<protein>
    <submittedName>
        <fullName evidence="9">Pilus assembly protein TadB</fullName>
    </submittedName>
    <submittedName>
        <fullName evidence="8">Type II secretion system F family protein</fullName>
    </submittedName>
</protein>
<organism evidence="8 10">
    <name type="scientific">Chlorobium phaeovibrioides</name>
    <dbReference type="NCBI Taxonomy" id="1094"/>
    <lineage>
        <taxon>Bacteria</taxon>
        <taxon>Pseudomonadati</taxon>
        <taxon>Chlorobiota</taxon>
        <taxon>Chlorobiia</taxon>
        <taxon>Chlorobiales</taxon>
        <taxon>Chlorobiaceae</taxon>
        <taxon>Chlorobium/Pelodictyon group</taxon>
        <taxon>Chlorobium</taxon>
    </lineage>
</organism>
<comment type="caution">
    <text evidence="8">The sequence shown here is derived from an EMBL/GenBank/DDBJ whole genome shotgun (WGS) entry which is preliminary data.</text>
</comment>
<keyword evidence="3 6" id="KW-0812">Transmembrane</keyword>
<feature type="domain" description="Type II secretion system protein GspF" evidence="7">
    <location>
        <begin position="155"/>
        <end position="279"/>
    </location>
</feature>
<reference evidence="8 10" key="1">
    <citation type="submission" date="2019-07" db="EMBL/GenBank/DDBJ databases">
        <title>Draft genome Sequence of Chlorobium phaeovibrioides sp. strain PhvTcv-s14, from the Phylum Chlorobi.</title>
        <authorList>
            <person name="Babenko V."/>
            <person name="Boldyreva D."/>
            <person name="Kanygina A."/>
            <person name="Selezneva O."/>
            <person name="Akopiyan T."/>
            <person name="Lunina O."/>
        </authorList>
    </citation>
    <scope>NUCLEOTIDE SEQUENCE [LARGE SCALE GENOMIC DNA]</scope>
    <source>
        <strain evidence="8 10">GrTcv12</strain>
    </source>
</reference>
<dbReference type="InterPro" id="IPR018076">
    <property type="entry name" value="T2SS_GspF_dom"/>
</dbReference>
<evidence type="ECO:0000259" key="7">
    <source>
        <dbReference type="Pfam" id="PF00482"/>
    </source>
</evidence>
<feature type="transmembrane region" description="Helical" evidence="6">
    <location>
        <begin position="119"/>
        <end position="137"/>
    </location>
</feature>
<proteinExistence type="predicted"/>
<evidence type="ECO:0000256" key="5">
    <source>
        <dbReference type="ARBA" id="ARBA00023136"/>
    </source>
</evidence>
<sequence>MAKYLIPFFAFEAVLLLTVLFFWTWARYLSTDSKTKKQRLRTVHEAVHSIGPNPGGMQTTRNDSALELWLRSRFATYGSLENLVLRAHSPLTTRRLLILMIGLFTVVVALGLQNHNNPFLILALALCIAGSPVLWLLKLADRRRRAFEDKLPEALDHISRALRAGHSLAPAMGMVGQEFGDPIGYEFKIVFDEIGFGIPFKEAIGRLAERVQSNDLNFFVISLTIQHETGGNLTELFDGLARTIRHRIKLRGKIRILSSEGRASGWVLGSMPFVLMAVLSLINPEYIAQLWTTPQGNTMMMIGAGLMSVGFVVLKRIVQIKV</sequence>
<accession>A0A5M8IB38</accession>
<evidence type="ECO:0000313" key="9">
    <source>
        <dbReference type="EMBL" id="MWV55110.1"/>
    </source>
</evidence>
<keyword evidence="4 6" id="KW-1133">Transmembrane helix</keyword>
<dbReference type="PANTHER" id="PTHR35007:SF1">
    <property type="entry name" value="PILUS ASSEMBLY PROTEIN"/>
    <property type="match status" value="1"/>
</dbReference>
<evidence type="ECO:0000256" key="1">
    <source>
        <dbReference type="ARBA" id="ARBA00004651"/>
    </source>
</evidence>
<evidence type="ECO:0000313" key="10">
    <source>
        <dbReference type="Proteomes" id="UP000327458"/>
    </source>
</evidence>
<dbReference type="GO" id="GO:0005886">
    <property type="term" value="C:plasma membrane"/>
    <property type="evidence" value="ECO:0007669"/>
    <property type="project" value="UniProtKB-SubCell"/>
</dbReference>
<evidence type="ECO:0000256" key="2">
    <source>
        <dbReference type="ARBA" id="ARBA00022475"/>
    </source>
</evidence>